<organism evidence="2 3">
    <name type="scientific">Bifiguratus adelaidae</name>
    <dbReference type="NCBI Taxonomy" id="1938954"/>
    <lineage>
        <taxon>Eukaryota</taxon>
        <taxon>Fungi</taxon>
        <taxon>Fungi incertae sedis</taxon>
        <taxon>Mucoromycota</taxon>
        <taxon>Mucoromycotina</taxon>
        <taxon>Endogonomycetes</taxon>
        <taxon>Endogonales</taxon>
        <taxon>Endogonales incertae sedis</taxon>
        <taxon>Bifiguratus</taxon>
    </lineage>
</organism>
<proteinExistence type="predicted"/>
<keyword evidence="1" id="KW-0472">Membrane</keyword>
<evidence type="ECO:0000313" key="2">
    <source>
        <dbReference type="EMBL" id="OZJ05671.1"/>
    </source>
</evidence>
<comment type="caution">
    <text evidence="2">The sequence shown here is derived from an EMBL/GenBank/DDBJ whole genome shotgun (WGS) entry which is preliminary data.</text>
</comment>
<accession>A0A261Y4Z1</accession>
<dbReference type="Proteomes" id="UP000242875">
    <property type="component" value="Unassembled WGS sequence"/>
</dbReference>
<feature type="transmembrane region" description="Helical" evidence="1">
    <location>
        <begin position="12"/>
        <end position="32"/>
    </location>
</feature>
<keyword evidence="3" id="KW-1185">Reference proteome</keyword>
<dbReference type="EMBL" id="MVBO01000011">
    <property type="protein sequence ID" value="OZJ05671.1"/>
    <property type="molecule type" value="Genomic_DNA"/>
</dbReference>
<dbReference type="AlphaFoldDB" id="A0A261Y4Z1"/>
<feature type="transmembrane region" description="Helical" evidence="1">
    <location>
        <begin position="122"/>
        <end position="139"/>
    </location>
</feature>
<gene>
    <name evidence="2" type="ORF">BZG36_01462</name>
</gene>
<keyword evidence="1" id="KW-0812">Transmembrane</keyword>
<feature type="transmembrane region" description="Helical" evidence="1">
    <location>
        <begin position="159"/>
        <end position="178"/>
    </location>
</feature>
<sequence length="192" mass="22303">MSNLQRDFQKFLIRNPMHSSMIIIVTLAFIRANYEVNKLALDASDKWYELDTQSTYPPQEFYTMVKSWGGEAKLFYVIALVLRSIVFIGINFSLSYFITLAFHPSEPNAAGNFMYNFNVFKAVYDITVLGALIFALYSYPNEYPALAQNLADLIKYRWYGLYFQVAMVTNFVISERVLKRLDSKIDNEKKSQ</sequence>
<name>A0A261Y4Z1_9FUNG</name>
<reference evidence="2 3" key="1">
    <citation type="journal article" date="2017" name="Mycologia">
        <title>Bifiguratus adelaidae, gen. et sp. nov., a new member of Mucoromycotina in endophytic and soil-dwelling habitats.</title>
        <authorList>
            <person name="Torres-Cruz T.J."/>
            <person name="Billingsley Tobias T.L."/>
            <person name="Almatruk M."/>
            <person name="Hesse C."/>
            <person name="Kuske C.R."/>
            <person name="Desiro A."/>
            <person name="Benucci G.M."/>
            <person name="Bonito G."/>
            <person name="Stajich J.E."/>
            <person name="Dunlap C."/>
            <person name="Arnold A.E."/>
            <person name="Porras-Alfaro A."/>
        </authorList>
    </citation>
    <scope>NUCLEOTIDE SEQUENCE [LARGE SCALE GENOMIC DNA]</scope>
    <source>
        <strain evidence="2 3">AZ0501</strain>
    </source>
</reference>
<protein>
    <submittedName>
        <fullName evidence="2">Uncharacterized protein</fullName>
    </submittedName>
</protein>
<evidence type="ECO:0000256" key="1">
    <source>
        <dbReference type="SAM" id="Phobius"/>
    </source>
</evidence>
<feature type="transmembrane region" description="Helical" evidence="1">
    <location>
        <begin position="74"/>
        <end position="102"/>
    </location>
</feature>
<keyword evidence="1" id="KW-1133">Transmembrane helix</keyword>
<evidence type="ECO:0000313" key="3">
    <source>
        <dbReference type="Proteomes" id="UP000242875"/>
    </source>
</evidence>